<feature type="binding site" evidence="3">
    <location>
        <position position="141"/>
    </location>
    <ligand>
        <name>a divalent metal cation</name>
        <dbReference type="ChEBI" id="CHEBI:60240"/>
    </ligand>
</feature>
<dbReference type="Pfam" id="PF05163">
    <property type="entry name" value="DinB"/>
    <property type="match status" value="1"/>
</dbReference>
<evidence type="ECO:0000256" key="1">
    <source>
        <dbReference type="ARBA" id="ARBA00008635"/>
    </source>
</evidence>
<proteinExistence type="inferred from homology"/>
<evidence type="ECO:0000256" key="2">
    <source>
        <dbReference type="ARBA" id="ARBA00022723"/>
    </source>
</evidence>
<protein>
    <submittedName>
        <fullName evidence="4">DinB</fullName>
    </submittedName>
</protein>
<dbReference type="InterPro" id="IPR034660">
    <property type="entry name" value="DinB/YfiT-like"/>
</dbReference>
<dbReference type="AlphaFoldDB" id="Q01WF6"/>
<dbReference type="STRING" id="234267.Acid_5054"/>
<accession>Q01WF6</accession>
<feature type="binding site" evidence="3">
    <location>
        <position position="137"/>
    </location>
    <ligand>
        <name>a divalent metal cation</name>
        <dbReference type="ChEBI" id="CHEBI:60240"/>
    </ligand>
</feature>
<sequence>MRISDALLPELDQELKTTRKCLERIPDDKFSYKPHPKSFDMGSLAMHIATMLGWGVTTIQSDTFDYAPVGGEPYVPEVAKTNAELLAAFDKGAADFRAALATADNDVMMKPWSLLGGGVTMFTMPRAAVIRGMILNHIVHHRGQLSVYLRMCDIPVPALYGPSADEAN</sequence>
<gene>
    <name evidence="4" type="ordered locus">Acid_5054</name>
</gene>
<organism evidence="4">
    <name type="scientific">Solibacter usitatus (strain Ellin6076)</name>
    <dbReference type="NCBI Taxonomy" id="234267"/>
    <lineage>
        <taxon>Bacteria</taxon>
        <taxon>Pseudomonadati</taxon>
        <taxon>Acidobacteriota</taxon>
        <taxon>Terriglobia</taxon>
        <taxon>Bryobacterales</taxon>
        <taxon>Solibacteraceae</taxon>
        <taxon>Candidatus Solibacter</taxon>
    </lineage>
</organism>
<dbReference type="GO" id="GO:0046872">
    <property type="term" value="F:metal ion binding"/>
    <property type="evidence" value="ECO:0007669"/>
    <property type="project" value="UniProtKB-KW"/>
</dbReference>
<name>Q01WF6_SOLUE</name>
<dbReference type="InterPro" id="IPR007837">
    <property type="entry name" value="DinB"/>
</dbReference>
<keyword evidence="2 3" id="KW-0479">Metal-binding</keyword>
<dbReference type="eggNOG" id="COG2318">
    <property type="taxonomic scope" value="Bacteria"/>
</dbReference>
<evidence type="ECO:0000313" key="4">
    <source>
        <dbReference type="EMBL" id="ABJ86009.1"/>
    </source>
</evidence>
<comment type="similarity">
    <text evidence="1">Belongs to the DinB family.</text>
</comment>
<evidence type="ECO:0000256" key="3">
    <source>
        <dbReference type="PIRSR" id="PIRSR607837-1"/>
    </source>
</evidence>
<reference evidence="4" key="1">
    <citation type="submission" date="2006-10" db="EMBL/GenBank/DDBJ databases">
        <title>Complete sequence of Solibacter usitatus Ellin6076.</title>
        <authorList>
            <consortium name="US DOE Joint Genome Institute"/>
            <person name="Copeland A."/>
            <person name="Lucas S."/>
            <person name="Lapidus A."/>
            <person name="Barry K."/>
            <person name="Detter J.C."/>
            <person name="Glavina del Rio T."/>
            <person name="Hammon N."/>
            <person name="Israni S."/>
            <person name="Dalin E."/>
            <person name="Tice H."/>
            <person name="Pitluck S."/>
            <person name="Thompson L.S."/>
            <person name="Brettin T."/>
            <person name="Bruce D."/>
            <person name="Han C."/>
            <person name="Tapia R."/>
            <person name="Gilna P."/>
            <person name="Schmutz J."/>
            <person name="Larimer F."/>
            <person name="Land M."/>
            <person name="Hauser L."/>
            <person name="Kyrpides N."/>
            <person name="Mikhailova N."/>
            <person name="Janssen P.H."/>
            <person name="Kuske C.R."/>
            <person name="Richardson P."/>
        </authorList>
    </citation>
    <scope>NUCLEOTIDE SEQUENCE</scope>
    <source>
        <strain evidence="4">Ellin6076</strain>
    </source>
</reference>
<dbReference type="InParanoid" id="Q01WF6"/>
<feature type="binding site" evidence="3">
    <location>
        <position position="47"/>
    </location>
    <ligand>
        <name>a divalent metal cation</name>
        <dbReference type="ChEBI" id="CHEBI:60240"/>
    </ligand>
</feature>
<dbReference type="EMBL" id="CP000473">
    <property type="protein sequence ID" value="ABJ86009.1"/>
    <property type="molecule type" value="Genomic_DNA"/>
</dbReference>
<dbReference type="SUPFAM" id="SSF109854">
    <property type="entry name" value="DinB/YfiT-like putative metalloenzymes"/>
    <property type="match status" value="1"/>
</dbReference>
<dbReference type="KEGG" id="sus:Acid_5054"/>
<dbReference type="Gene3D" id="1.20.120.450">
    <property type="entry name" value="dinb family like domain"/>
    <property type="match status" value="1"/>
</dbReference>
<dbReference type="OrthoDB" id="119432at2"/>
<dbReference type="HOGENOM" id="CLU_1633040_0_0_0"/>